<evidence type="ECO:0000256" key="7">
    <source>
        <dbReference type="ARBA" id="ARBA00004550"/>
    </source>
</evidence>
<dbReference type="SMART" id="SM00284">
    <property type="entry name" value="OLF"/>
    <property type="match status" value="1"/>
</dbReference>
<evidence type="ECO:0000256" key="8">
    <source>
        <dbReference type="ARBA" id="ARBA00004555"/>
    </source>
</evidence>
<feature type="domain" description="Olfactomedin-like" evidence="32">
    <location>
        <begin position="201"/>
        <end position="460"/>
    </location>
</feature>
<evidence type="ECO:0000256" key="25">
    <source>
        <dbReference type="ARBA" id="ARBA00023157"/>
    </source>
</evidence>
<dbReference type="AlphaFoldDB" id="A0A401SZH3"/>
<dbReference type="InterPro" id="IPR003112">
    <property type="entry name" value="Olfac-like_dom"/>
</dbReference>
<organism evidence="33 34">
    <name type="scientific">Chiloscyllium punctatum</name>
    <name type="common">Brownbanded bambooshark</name>
    <name type="synonym">Hemiscyllium punctatum</name>
    <dbReference type="NCBI Taxonomy" id="137246"/>
    <lineage>
        <taxon>Eukaryota</taxon>
        <taxon>Metazoa</taxon>
        <taxon>Chordata</taxon>
        <taxon>Craniata</taxon>
        <taxon>Vertebrata</taxon>
        <taxon>Chondrichthyes</taxon>
        <taxon>Elasmobranchii</taxon>
        <taxon>Galeomorphii</taxon>
        <taxon>Galeoidea</taxon>
        <taxon>Orectolobiformes</taxon>
        <taxon>Hemiscylliidae</taxon>
        <taxon>Chiloscyllium</taxon>
    </lineage>
</organism>
<evidence type="ECO:0000256" key="21">
    <source>
        <dbReference type="ARBA" id="ARBA00023069"/>
    </source>
</evidence>
<dbReference type="EMBL" id="BEZZ01000743">
    <property type="protein sequence ID" value="GCC35792.1"/>
    <property type="molecule type" value="Genomic_DNA"/>
</dbReference>
<evidence type="ECO:0000256" key="1">
    <source>
        <dbReference type="ARBA" id="ARBA00004138"/>
    </source>
</evidence>
<accession>A0A401SZH3</accession>
<comment type="subcellular location">
    <subcellularLocation>
        <location evidence="1">Cell projection</location>
        <location evidence="1">Cilium</location>
    </subcellularLocation>
    <subcellularLocation>
        <location evidence="6">Cytoplasmic vesicle</location>
    </subcellularLocation>
    <subcellularLocation>
        <location evidence="8">Golgi apparatus</location>
    </subcellularLocation>
    <subcellularLocation>
        <location evidence="2">Mitochondrion inner membrane</location>
    </subcellularLocation>
    <subcellularLocation>
        <location evidence="9">Mitochondrion intermembrane space</location>
    </subcellularLocation>
    <subcellularLocation>
        <location evidence="3">Mitochondrion outer membrane</location>
    </subcellularLocation>
    <subcellularLocation>
        <location evidence="4">Rough endoplasmic reticulum</location>
    </subcellularLocation>
    <subcellularLocation>
        <location evidence="7">Secreted</location>
        <location evidence="7">Extracellular exosome</location>
    </subcellularLocation>
    <subcellularLocation>
        <location evidence="5">Secreted</location>
        <location evidence="5">Extracellular space</location>
        <location evidence="5">Extracellular matrix</location>
    </subcellularLocation>
</comment>
<keyword evidence="34" id="KW-1185">Reference proteome</keyword>
<evidence type="ECO:0000256" key="17">
    <source>
        <dbReference type="ARBA" id="ARBA00022824"/>
    </source>
</evidence>
<evidence type="ECO:0000256" key="12">
    <source>
        <dbReference type="ARBA" id="ARBA00022530"/>
    </source>
</evidence>
<dbReference type="InterPro" id="IPR050605">
    <property type="entry name" value="Olfactomedin-like_domain"/>
</dbReference>
<keyword evidence="21" id="KW-0969">Cilium</keyword>
<keyword evidence="13" id="KW-0479">Metal-binding</keyword>
<keyword evidence="25" id="KW-1015">Disulfide bond</keyword>
<evidence type="ECO:0000256" key="20">
    <source>
        <dbReference type="ARBA" id="ARBA00023054"/>
    </source>
</evidence>
<evidence type="ECO:0000256" key="2">
    <source>
        <dbReference type="ARBA" id="ARBA00004273"/>
    </source>
</evidence>
<evidence type="ECO:0000256" key="14">
    <source>
        <dbReference type="ARBA" id="ARBA00022729"/>
    </source>
</evidence>
<dbReference type="GO" id="GO:0005743">
    <property type="term" value="C:mitochondrial inner membrane"/>
    <property type="evidence" value="ECO:0007669"/>
    <property type="project" value="UniProtKB-SubCell"/>
</dbReference>
<keyword evidence="19" id="KW-0333">Golgi apparatus</keyword>
<dbReference type="PANTHER" id="PTHR23192">
    <property type="entry name" value="OLFACTOMEDIN-RELATED"/>
    <property type="match status" value="1"/>
</dbReference>
<dbReference type="GO" id="GO:0005615">
    <property type="term" value="C:extracellular space"/>
    <property type="evidence" value="ECO:0007669"/>
    <property type="project" value="TreeGrafter"/>
</dbReference>
<feature type="region of interest" description="Disordered" evidence="30">
    <location>
        <begin position="122"/>
        <end position="157"/>
    </location>
</feature>
<keyword evidence="27" id="KW-0449">Lipoprotein</keyword>
<dbReference type="GO" id="GO:0001649">
    <property type="term" value="P:osteoblast differentiation"/>
    <property type="evidence" value="ECO:0007669"/>
    <property type="project" value="TreeGrafter"/>
</dbReference>
<feature type="signal peptide" evidence="31">
    <location>
        <begin position="1"/>
        <end position="19"/>
    </location>
</feature>
<evidence type="ECO:0000256" key="26">
    <source>
        <dbReference type="ARBA" id="ARBA00023273"/>
    </source>
</evidence>
<evidence type="ECO:0000256" key="22">
    <source>
        <dbReference type="ARBA" id="ARBA00023128"/>
    </source>
</evidence>
<keyword evidence="12" id="KW-0272">Extracellular matrix</keyword>
<evidence type="ECO:0000256" key="28">
    <source>
        <dbReference type="ARBA" id="ARBA00023329"/>
    </source>
</evidence>
<dbReference type="GO" id="GO:0005794">
    <property type="term" value="C:Golgi apparatus"/>
    <property type="evidence" value="ECO:0007669"/>
    <property type="project" value="UniProtKB-SubCell"/>
</dbReference>
<dbReference type="GO" id="GO:0005758">
    <property type="term" value="C:mitochondrial intermembrane space"/>
    <property type="evidence" value="ECO:0007669"/>
    <property type="project" value="UniProtKB-SubCell"/>
</dbReference>
<reference evidence="33 34" key="1">
    <citation type="journal article" date="2018" name="Nat. Ecol. Evol.">
        <title>Shark genomes provide insights into elasmobranch evolution and the origin of vertebrates.</title>
        <authorList>
            <person name="Hara Y"/>
            <person name="Yamaguchi K"/>
            <person name="Onimaru K"/>
            <person name="Kadota M"/>
            <person name="Koyanagi M"/>
            <person name="Keeley SD"/>
            <person name="Tatsumi K"/>
            <person name="Tanaka K"/>
            <person name="Motone F"/>
            <person name="Kageyama Y"/>
            <person name="Nozu R"/>
            <person name="Adachi N"/>
            <person name="Nishimura O"/>
            <person name="Nakagawa R"/>
            <person name="Tanegashima C"/>
            <person name="Kiyatake I"/>
            <person name="Matsumoto R"/>
            <person name="Murakumo K"/>
            <person name="Nishida K"/>
            <person name="Terakita A"/>
            <person name="Kuratani S"/>
            <person name="Sato K"/>
            <person name="Hyodo S Kuraku.S."/>
        </authorList>
    </citation>
    <scope>NUCLEOTIDE SEQUENCE [LARGE SCALE GENOMIC DNA]</scope>
</reference>
<keyword evidence="18" id="KW-0106">Calcium</keyword>
<evidence type="ECO:0000256" key="23">
    <source>
        <dbReference type="ARBA" id="ARBA00023136"/>
    </source>
</evidence>
<protein>
    <recommendedName>
        <fullName evidence="10">Myocilin</fullName>
    </recommendedName>
</protein>
<sequence length="461" mass="52658">MLGPFLLTLASSLLLQVRGQSSPSFSRSLRRDGRCIYSFSVAGPPEDACSEPGEALEAVRELRSDRESQRRELAELGDRLRLLEGWVARSLGQHQEQEQGQDRGNNLHLLRRLQELEQENKQLRAAQCPHSGRGSQQGRGRENLSNLPSRQGTQPAVRASNWSFENRGFQELKSEITEVPASRLIQGNDPNDRATAPHSSGCGMLEWVGDPVTFQKADTILGKYGVWMKDPEPVPLHTRDTIWRMNAVGTDVRLLYEYRDLDQFMKGHPSKVYMLPEPVESTGSVIYRGCLYYQQRKSRTLLRYEMKTETILVQRDLPNAGFQGMYPYSWGGYTDIDFAVDEMGLWVTYSTSQAQGAIVISKLNPKSLQTEQTWTTTIRRRSVANSFMICGILYTLNSYSNRHAIINFAYNTNTNSSKAMNIPFENRYRYNCMTDYNPAEKKILAWDNFNMVMYDIRLSKL</sequence>
<keyword evidence="14 31" id="KW-0732">Signal</keyword>
<evidence type="ECO:0000256" key="18">
    <source>
        <dbReference type="ARBA" id="ARBA00022837"/>
    </source>
</evidence>
<feature type="compositionally biased region" description="Polar residues" evidence="30">
    <location>
        <begin position="143"/>
        <end position="157"/>
    </location>
</feature>
<dbReference type="GO" id="GO:0046872">
    <property type="term" value="F:metal ion binding"/>
    <property type="evidence" value="ECO:0007669"/>
    <property type="project" value="UniProtKB-KW"/>
</dbReference>
<keyword evidence="22" id="KW-0496">Mitochondrion</keyword>
<evidence type="ECO:0000256" key="11">
    <source>
        <dbReference type="ARBA" id="ARBA00022525"/>
    </source>
</evidence>
<dbReference type="PROSITE" id="PS51132">
    <property type="entry name" value="OLF"/>
    <property type="match status" value="1"/>
</dbReference>
<keyword evidence="11" id="KW-0964">Secreted</keyword>
<dbReference type="STRING" id="137246.A0A401SZH3"/>
<keyword evidence="23" id="KW-0472">Membrane</keyword>
<evidence type="ECO:0000256" key="4">
    <source>
        <dbReference type="ARBA" id="ARBA00004427"/>
    </source>
</evidence>
<keyword evidence="15" id="KW-1000">Mitochondrion outer membrane</keyword>
<evidence type="ECO:0000256" key="24">
    <source>
        <dbReference type="ARBA" id="ARBA00023139"/>
    </source>
</evidence>
<dbReference type="Pfam" id="PF02191">
    <property type="entry name" value="OLF"/>
    <property type="match status" value="1"/>
</dbReference>
<feature type="chain" id="PRO_5019557346" description="Myocilin" evidence="31">
    <location>
        <begin position="20"/>
        <end position="461"/>
    </location>
</feature>
<evidence type="ECO:0000256" key="16">
    <source>
        <dbReference type="ARBA" id="ARBA00022792"/>
    </source>
</evidence>
<dbReference type="GO" id="GO:0007165">
    <property type="term" value="P:signal transduction"/>
    <property type="evidence" value="ECO:0007669"/>
    <property type="project" value="TreeGrafter"/>
</dbReference>
<evidence type="ECO:0000313" key="33">
    <source>
        <dbReference type="EMBL" id="GCC35792.1"/>
    </source>
</evidence>
<dbReference type="GO" id="GO:0005929">
    <property type="term" value="C:cilium"/>
    <property type="evidence" value="ECO:0007669"/>
    <property type="project" value="UniProtKB-SubCell"/>
</dbReference>
<evidence type="ECO:0000256" key="5">
    <source>
        <dbReference type="ARBA" id="ARBA00004498"/>
    </source>
</evidence>
<evidence type="ECO:0000256" key="29">
    <source>
        <dbReference type="PROSITE-ProRule" id="PRU00446"/>
    </source>
</evidence>
<evidence type="ECO:0000256" key="27">
    <source>
        <dbReference type="ARBA" id="ARBA00023288"/>
    </source>
</evidence>
<keyword evidence="24" id="KW-0564">Palmitate</keyword>
<keyword evidence="26" id="KW-0966">Cell projection</keyword>
<gene>
    <name evidence="33" type="ORF">chiPu_0014280</name>
</gene>
<dbReference type="GO" id="GO:0031410">
    <property type="term" value="C:cytoplasmic vesicle"/>
    <property type="evidence" value="ECO:0007669"/>
    <property type="project" value="UniProtKB-SubCell"/>
</dbReference>
<dbReference type="OrthoDB" id="8626508at2759"/>
<dbReference type="GO" id="GO:0005741">
    <property type="term" value="C:mitochondrial outer membrane"/>
    <property type="evidence" value="ECO:0007669"/>
    <property type="project" value="UniProtKB-SubCell"/>
</dbReference>
<keyword evidence="28" id="KW-0968">Cytoplasmic vesicle</keyword>
<dbReference type="PANTHER" id="PTHR23192:SF33">
    <property type="entry name" value="MYOCILIN"/>
    <property type="match status" value="1"/>
</dbReference>
<evidence type="ECO:0000256" key="31">
    <source>
        <dbReference type="SAM" id="SignalP"/>
    </source>
</evidence>
<keyword evidence="16" id="KW-0999">Mitochondrion inner membrane</keyword>
<evidence type="ECO:0000256" key="3">
    <source>
        <dbReference type="ARBA" id="ARBA00004294"/>
    </source>
</evidence>
<evidence type="ECO:0000256" key="10">
    <source>
        <dbReference type="ARBA" id="ARBA00017216"/>
    </source>
</evidence>
<evidence type="ECO:0000256" key="9">
    <source>
        <dbReference type="ARBA" id="ARBA00004569"/>
    </source>
</evidence>
<proteinExistence type="predicted"/>
<evidence type="ECO:0000259" key="32">
    <source>
        <dbReference type="PROSITE" id="PS51132"/>
    </source>
</evidence>
<evidence type="ECO:0000256" key="13">
    <source>
        <dbReference type="ARBA" id="ARBA00022723"/>
    </source>
</evidence>
<keyword evidence="17" id="KW-0256">Endoplasmic reticulum</keyword>
<evidence type="ECO:0000256" key="6">
    <source>
        <dbReference type="ARBA" id="ARBA00004541"/>
    </source>
</evidence>
<comment type="caution">
    <text evidence="29">Lacks conserved residue(s) required for the propagation of feature annotation.</text>
</comment>
<dbReference type="GO" id="GO:0005791">
    <property type="term" value="C:rough endoplasmic reticulum"/>
    <property type="evidence" value="ECO:0007669"/>
    <property type="project" value="UniProtKB-SubCell"/>
</dbReference>
<evidence type="ECO:0000313" key="34">
    <source>
        <dbReference type="Proteomes" id="UP000287033"/>
    </source>
</evidence>
<evidence type="ECO:0000256" key="30">
    <source>
        <dbReference type="SAM" id="MobiDB-lite"/>
    </source>
</evidence>
<dbReference type="Proteomes" id="UP000287033">
    <property type="component" value="Unassembled WGS sequence"/>
</dbReference>
<evidence type="ECO:0000256" key="19">
    <source>
        <dbReference type="ARBA" id="ARBA00023034"/>
    </source>
</evidence>
<comment type="caution">
    <text evidence="33">The sequence shown here is derived from an EMBL/GenBank/DDBJ whole genome shotgun (WGS) entry which is preliminary data.</text>
</comment>
<evidence type="ECO:0000256" key="15">
    <source>
        <dbReference type="ARBA" id="ARBA00022787"/>
    </source>
</evidence>
<name>A0A401SZH3_CHIPU</name>
<keyword evidence="20" id="KW-0175">Coiled coil</keyword>
<dbReference type="OMA" id="REVSKWN"/>